<name>A0A327NCS7_PSEFL</name>
<dbReference type="AlphaFoldDB" id="A0A327NCS7"/>
<dbReference type="EMBL" id="QLIN01000001">
    <property type="protein sequence ID" value="RAI72493.1"/>
    <property type="molecule type" value="Genomic_DNA"/>
</dbReference>
<proteinExistence type="predicted"/>
<comment type="caution">
    <text evidence="1">The sequence shown here is derived from an EMBL/GenBank/DDBJ whole genome shotgun (WGS) entry which is preliminary data.</text>
</comment>
<dbReference type="InterPro" id="IPR051209">
    <property type="entry name" value="FAD-bind_Monooxygenase_sf"/>
</dbReference>
<gene>
    <name evidence="1" type="ORF">DOZ80_02835</name>
</gene>
<evidence type="ECO:0000313" key="1">
    <source>
        <dbReference type="EMBL" id="RAI72493.1"/>
    </source>
</evidence>
<dbReference type="SUPFAM" id="SSF51905">
    <property type="entry name" value="FAD/NAD(P)-binding domain"/>
    <property type="match status" value="1"/>
</dbReference>
<dbReference type="InterPro" id="IPR036188">
    <property type="entry name" value="FAD/NAD-bd_sf"/>
</dbReference>
<dbReference type="PANTHER" id="PTHR42877">
    <property type="entry name" value="L-ORNITHINE N(5)-MONOOXYGENASE-RELATED"/>
    <property type="match status" value="1"/>
</dbReference>
<reference evidence="1 2" key="1">
    <citation type="submission" date="2018-06" db="EMBL/GenBank/DDBJ databases">
        <authorList>
            <person name="Zhirakovskaya E."/>
        </authorList>
    </citation>
    <scope>NUCLEOTIDE SEQUENCE [LARGE SCALE GENOMIC DNA]</scope>
    <source>
        <strain evidence="1 2">LY3</strain>
    </source>
</reference>
<evidence type="ECO:0000313" key="2">
    <source>
        <dbReference type="Proteomes" id="UP000249493"/>
    </source>
</evidence>
<dbReference type="Gene3D" id="3.50.50.60">
    <property type="entry name" value="FAD/NAD(P)-binding domain"/>
    <property type="match status" value="3"/>
</dbReference>
<dbReference type="PANTHER" id="PTHR42877:SF4">
    <property type="entry name" value="FAD_NAD(P)-BINDING DOMAIN-CONTAINING PROTEIN-RELATED"/>
    <property type="match status" value="1"/>
</dbReference>
<protein>
    <submittedName>
        <fullName evidence="1">NAD(P)/FAD-dependent oxidoreductase</fullName>
    </submittedName>
</protein>
<dbReference type="Pfam" id="PF13738">
    <property type="entry name" value="Pyr_redox_3"/>
    <property type="match status" value="1"/>
</dbReference>
<dbReference type="Proteomes" id="UP000249493">
    <property type="component" value="Unassembled WGS sequence"/>
</dbReference>
<sequence length="544" mass="60831">MRLSPTISINKRCSMFGLWSRDRQRAVELFGPAGTPRIAIIGCGFGGIGLAARLRKAGIHTFTVFEKNAGVGGTWYENTYPGAEVDSESHLYSFRFKTHNWTRSFSQQGELLAYLEETVAEFGLEQNIRLNTQIQSIVWSEEAHEYTVRTTDGVESKFHVVVSAVGLLNNPYYPSWDGLDVFEGPKFHTARWENHDLSGKRVAIVGTGSSAAQIIPAIADQVGQLDVYQREPGYVVPKNARVFSPLERAVFNNPLARLIYRYRCYFRTRKSRGQNYPIPGTKVNELYKQQAVGYLNETFRDRPDLRDAFTPQYAYPGKRVIISDTFYPSFHKKSVNLVAKAVSRVTEKGIVDSDGVERPADVLIMATGFQTANYLANLKVAGRKGIDLHATWNNEPKALLGTVVSGFPNFYMIYGPNSNGGEILFFEDAQIRYILSCVKQMSKKGVSAIEVDSKAMEHFNVWLQKRLSKTAFGSSVFGKKLGYYLSPTGRIVTQWNQGLTLFLMLSVTLPRLVSKISKRKTSKDAAAVNCSPVDVSAATELRVE</sequence>
<accession>A0A327NCS7</accession>
<organism evidence="1 2">
    <name type="scientific">Pseudomonas fluorescens</name>
    <dbReference type="NCBI Taxonomy" id="294"/>
    <lineage>
        <taxon>Bacteria</taxon>
        <taxon>Pseudomonadati</taxon>
        <taxon>Pseudomonadota</taxon>
        <taxon>Gammaproteobacteria</taxon>
        <taxon>Pseudomonadales</taxon>
        <taxon>Pseudomonadaceae</taxon>
        <taxon>Pseudomonas</taxon>
    </lineage>
</organism>